<dbReference type="Pfam" id="PF09462">
    <property type="entry name" value="Mus7"/>
    <property type="match status" value="1"/>
</dbReference>
<dbReference type="OrthoDB" id="2386201at2759"/>
<feature type="region of interest" description="Disordered" evidence="1">
    <location>
        <begin position="388"/>
        <end position="456"/>
    </location>
</feature>
<feature type="compositionally biased region" description="Polar residues" evidence="1">
    <location>
        <begin position="162"/>
        <end position="174"/>
    </location>
</feature>
<dbReference type="InterPro" id="IPR019021">
    <property type="entry name" value="Mms22"/>
</dbReference>
<evidence type="ECO:0000313" key="3">
    <source>
        <dbReference type="Proteomes" id="UP000250140"/>
    </source>
</evidence>
<feature type="region of interest" description="Disordered" evidence="1">
    <location>
        <begin position="626"/>
        <end position="670"/>
    </location>
</feature>
<feature type="compositionally biased region" description="Polar residues" evidence="1">
    <location>
        <begin position="415"/>
        <end position="426"/>
    </location>
</feature>
<evidence type="ECO:0000313" key="2">
    <source>
        <dbReference type="EMBL" id="OCL04575.1"/>
    </source>
</evidence>
<name>A0A8E2ETX5_9PEZI</name>
<feature type="region of interest" description="Disordered" evidence="1">
    <location>
        <begin position="524"/>
        <end position="543"/>
    </location>
</feature>
<reference evidence="2 3" key="1">
    <citation type="journal article" date="2016" name="Nat. Commun.">
        <title>Ectomycorrhizal ecology is imprinted in the genome of the dominant symbiotic fungus Cenococcum geophilum.</title>
        <authorList>
            <consortium name="DOE Joint Genome Institute"/>
            <person name="Peter M."/>
            <person name="Kohler A."/>
            <person name="Ohm R.A."/>
            <person name="Kuo A."/>
            <person name="Krutzmann J."/>
            <person name="Morin E."/>
            <person name="Arend M."/>
            <person name="Barry K.W."/>
            <person name="Binder M."/>
            <person name="Choi C."/>
            <person name="Clum A."/>
            <person name="Copeland A."/>
            <person name="Grisel N."/>
            <person name="Haridas S."/>
            <person name="Kipfer T."/>
            <person name="LaButti K."/>
            <person name="Lindquist E."/>
            <person name="Lipzen A."/>
            <person name="Maire R."/>
            <person name="Meier B."/>
            <person name="Mihaltcheva S."/>
            <person name="Molinier V."/>
            <person name="Murat C."/>
            <person name="Poggeler S."/>
            <person name="Quandt C.A."/>
            <person name="Sperisen C."/>
            <person name="Tritt A."/>
            <person name="Tisserant E."/>
            <person name="Crous P.W."/>
            <person name="Henrissat B."/>
            <person name="Nehls U."/>
            <person name="Egli S."/>
            <person name="Spatafora J.W."/>
            <person name="Grigoriev I.V."/>
            <person name="Martin F.M."/>
        </authorList>
    </citation>
    <scope>NUCLEOTIDE SEQUENCE [LARGE SCALE GENOMIC DNA]</scope>
    <source>
        <strain evidence="2 3">CBS 207.34</strain>
    </source>
</reference>
<dbReference type="Proteomes" id="UP000250140">
    <property type="component" value="Unassembled WGS sequence"/>
</dbReference>
<dbReference type="GO" id="GO:0035361">
    <property type="term" value="C:Cul8-RING ubiquitin ligase complex"/>
    <property type="evidence" value="ECO:0007669"/>
    <property type="project" value="TreeGrafter"/>
</dbReference>
<proteinExistence type="predicted"/>
<keyword evidence="3" id="KW-1185">Reference proteome</keyword>
<feature type="compositionally biased region" description="Polar residues" evidence="1">
    <location>
        <begin position="656"/>
        <end position="667"/>
    </location>
</feature>
<feature type="compositionally biased region" description="Low complexity" evidence="1">
    <location>
        <begin position="29"/>
        <end position="44"/>
    </location>
</feature>
<evidence type="ECO:0000256" key="1">
    <source>
        <dbReference type="SAM" id="MobiDB-lite"/>
    </source>
</evidence>
<dbReference type="PANTHER" id="PTHR28122">
    <property type="entry name" value="E3 UBIQUITIN-PROTEIN LIGASE SUBSTRATE RECEPTOR MMS22"/>
    <property type="match status" value="1"/>
</dbReference>
<feature type="region of interest" description="Disordered" evidence="1">
    <location>
        <begin position="152"/>
        <end position="199"/>
    </location>
</feature>
<feature type="compositionally biased region" description="Basic and acidic residues" evidence="1">
    <location>
        <begin position="395"/>
        <end position="408"/>
    </location>
</feature>
<sequence>MQKGPRPEKNEGALQRNTSNTRRQSPFGESPSSSPLSSLMSSEASNDDNDEETTQIHRAPRVQDPRAKSVQVVVMKTPISSSMRSSLIAEGPQMQQRIRRTLRRRNPIQLHPYLLEGERYRQTLKSRGIKPVHVEANSSDPSLAPKAVEAQAQESVLEDDTQSLSPPGASQSARVDSALQKEQIRANSTSPPNLSFDEDEELPDVDVILRRKANVFQPSSKRRKIMHEFGPTRKRYGEPGQHKSPLLSLGKSMGLLDNGTYDTSPSPHSRSPMRHATRKAPSGFRMPKDISPIRLPNSNSSTGVRPLLKHVIAPESDSDTPLRSTLKQRSHVTRTSFITVQSSSESSLSDCQSDRSESSELRQAERKIRGVLPASWLKLDRQAQLKRRPLTKAQKYRDISPDRIESRRGVAQRVIKSSRNNHTVSSDPEPVDGSSETSDESERLLSSRAVGRPPSSLCTLNTNVVSYPSLTGSAEGLGVIEDNRIDLMLPSTSRRKTISNKSRRRQSKLTNAFDVPRKSLRASAIQSSDTSTFRSKPTGSNGVSARIISNQRLPKFHLPRLSIVDSHQTRLGVNDSIPQFIRLAVRQARHQPDDGRHSPETKYIRLRTYVDTEDANGTLREWKSGSLISSSKPSKPINVEKKRLLTTDQPDKQQLPRAQSQQKSLPSPTWKRLSSIAAQKPGPSLAATRNMLYGRSRFRQFPLDLLLVKRDDHVSTSSPTWTENRSPSLHKFVHSRTLKKIPAYRTTQLESLETEFDRQHQKSAFQKGLHQADRQFLQLSHAESIQNPQLTRYLADGDDTAGAIPPPQLSVDASVHSTKNHKQRALVTSQTVRIPRKRPVRRLDIEAREFRQPSEPPPEEVFNQISEMTPGSENVAVLLGLAPFGTRFSTDFDVFPLEFGTFFQQSTFIGSGDLSSCLHVTQRDLDIPAGYFVISYDEKCLNCSSWTEEVSSNLTAIVHTFCRQLDMSPDSTLPCELEDLTKCILSRIVVFLRSIIKYISTSLSFLNPIDRRSFIMKMLELMDRLFTTALSTTTMAWCDTNLAQEANCRSTRIITYVLVISAQLHQISRHPSCEKNIRPESELLVKNVSKVLIKILVQKGPSELRNFLDDNRRHQKREAGIGDDRCYVECLVTTSHILHQLNLPGGTFWDIINEEFSAEVANMDQFAAFERIWYSVFTILPFTEFDSSGALQIGRRFTTSNENWGFVKVMINRLFMLYPETSRGNNPSLNAYIRAVLTRCHNLIRSWGWRKCETLLGVVFDFFARGGLAQLRHEESRGSPQFLELLEENPSLEAQPEDPAFHIFLKSLGVGLRGMRGVYSDKKIRGIAWRFIPNHGRIYRKDECIRREDLDALRNHHDILCTLYWASPPEFRPRVDLLRGLVDHSASHREACRLNVRGWANLVKFQLSTDEPYSSLQPFSLWYREIVDQTITQYRLAKTEAESHYEAANSLGDSGIPPEVLRATIRNNQNQVLVTLKDALAGMKNAVNCAKDENSATRLLKDSAVTDVLALFEVNNSNLNIVILETLEIFKAYAALQRRLRKQVITQQTNDESQDYGEWPDLDDGFGTEKQTNHTQCFDFIQKPLWHLLSNLFGAEISPPELLLTQAVDTWVMTIQWLVHSRIRSWGDYVGSYSPISWHQLRDTEQTRKFAPYFMSSAIENGRNIYEEHQQDFISAWLSSLVERESTLKFQCRFTTILINMDPQNPLLRNLPFLVDAKTGDVNITASTFRERRLNLISSILSNMRDSYEEVMRDRPQDLSNTRREFVSLLKALMLAMKKNYQELQQGSIVKGAYVEFVQKVVEFLQQYTSDLCVVDKFFTDSVAFPLPATDPTYVVGRLRSYALKLGDSRTTKQLSIFIQTVSERAAVDNQQPYLVSQLHKAISAAYEAGDTVKPTLRRVLLQAIFPAYIEVSFRTSAGWIIAKPIFQASSHMFNDLFYNFSVTDNASVEASLAIIMSTFQILCRVTEFLVDHTGLFEQPHVLHTLTLAFRTVIAMLPTLEYIQTRTQQACNALPFVEYFKEFGAFVAETILGSEASIVPYLGGMAIPMATAFNSILEFCTNELNRAMQTNWAKVDDKYFVIRGNVRKEVAVNIGTIEEEQHRVLSTVERFYKVCERLGSLWNEKQERHGHKDVQIERLFI</sequence>
<feature type="compositionally biased region" description="Basic residues" evidence="1">
    <location>
        <begin position="495"/>
        <end position="507"/>
    </location>
</feature>
<organism evidence="2 3">
    <name type="scientific">Glonium stellatum</name>
    <dbReference type="NCBI Taxonomy" id="574774"/>
    <lineage>
        <taxon>Eukaryota</taxon>
        <taxon>Fungi</taxon>
        <taxon>Dikarya</taxon>
        <taxon>Ascomycota</taxon>
        <taxon>Pezizomycotina</taxon>
        <taxon>Dothideomycetes</taxon>
        <taxon>Pleosporomycetidae</taxon>
        <taxon>Gloniales</taxon>
        <taxon>Gloniaceae</taxon>
        <taxon>Glonium</taxon>
    </lineage>
</organism>
<feature type="region of interest" description="Disordered" evidence="1">
    <location>
        <begin position="262"/>
        <end position="304"/>
    </location>
</feature>
<feature type="region of interest" description="Disordered" evidence="1">
    <location>
        <begin position="1"/>
        <end position="104"/>
    </location>
</feature>
<feature type="compositionally biased region" description="Polar residues" evidence="1">
    <location>
        <begin position="15"/>
        <end position="24"/>
    </location>
</feature>
<dbReference type="GO" id="GO:0000724">
    <property type="term" value="P:double-strand break repair via homologous recombination"/>
    <property type="evidence" value="ECO:0007669"/>
    <property type="project" value="TreeGrafter"/>
</dbReference>
<feature type="compositionally biased region" description="Low complexity" evidence="1">
    <location>
        <begin position="626"/>
        <end position="637"/>
    </location>
</feature>
<protein>
    <recommendedName>
        <fullName evidence="4">Mus7/MMS22 family-domain-containing protein</fullName>
    </recommendedName>
</protein>
<gene>
    <name evidence="2" type="ORF">AOQ84DRAFT_324263</name>
</gene>
<dbReference type="GO" id="GO:0005634">
    <property type="term" value="C:nucleus"/>
    <property type="evidence" value="ECO:0007669"/>
    <property type="project" value="InterPro"/>
</dbReference>
<dbReference type="GO" id="GO:0031297">
    <property type="term" value="P:replication fork processing"/>
    <property type="evidence" value="ECO:0007669"/>
    <property type="project" value="InterPro"/>
</dbReference>
<feature type="region of interest" description="Disordered" evidence="1">
    <location>
        <begin position="495"/>
        <end position="514"/>
    </location>
</feature>
<dbReference type="PANTHER" id="PTHR28122:SF1">
    <property type="entry name" value="E3 UBIQUITIN-PROTEIN LIGASE SUBSTRATE RECEPTOR MMS22"/>
    <property type="match status" value="1"/>
</dbReference>
<feature type="compositionally biased region" description="Basic and acidic residues" evidence="1">
    <location>
        <begin position="1"/>
        <end position="11"/>
    </location>
</feature>
<dbReference type="EMBL" id="KV750472">
    <property type="protein sequence ID" value="OCL04575.1"/>
    <property type="molecule type" value="Genomic_DNA"/>
</dbReference>
<feature type="compositionally biased region" description="Basic and acidic residues" evidence="1">
    <location>
        <begin position="638"/>
        <end position="651"/>
    </location>
</feature>
<evidence type="ECO:0008006" key="4">
    <source>
        <dbReference type="Google" id="ProtNLM"/>
    </source>
</evidence>
<feature type="region of interest" description="Disordered" evidence="1">
    <location>
        <begin position="338"/>
        <end position="362"/>
    </location>
</feature>
<feature type="compositionally biased region" description="Low complexity" evidence="1">
    <location>
        <begin position="342"/>
        <end position="351"/>
    </location>
</feature>
<accession>A0A8E2ETX5</accession>
<feature type="compositionally biased region" description="Basic and acidic residues" evidence="1">
    <location>
        <begin position="352"/>
        <end position="362"/>
    </location>
</feature>